<dbReference type="OMA" id="TWILRES"/>
<organism evidence="5 6">
    <name type="scientific">Ciona savignyi</name>
    <name type="common">Pacific transparent sea squirt</name>
    <dbReference type="NCBI Taxonomy" id="51511"/>
    <lineage>
        <taxon>Eukaryota</taxon>
        <taxon>Metazoa</taxon>
        <taxon>Chordata</taxon>
        <taxon>Tunicata</taxon>
        <taxon>Ascidiacea</taxon>
        <taxon>Phlebobranchia</taxon>
        <taxon>Cionidae</taxon>
        <taxon>Ciona</taxon>
    </lineage>
</organism>
<comment type="caution">
    <text evidence="3">Lacks conserved residue(s) required for the propagation of feature annotation.</text>
</comment>
<dbReference type="HOGENOM" id="CLU_001485_2_0_1"/>
<dbReference type="AlphaFoldDB" id="H2ZIV3"/>
<dbReference type="InParanoid" id="H2ZIV3"/>
<reference evidence="5" key="2">
    <citation type="submission" date="2025-08" db="UniProtKB">
        <authorList>
            <consortium name="Ensembl"/>
        </authorList>
    </citation>
    <scope>IDENTIFICATION</scope>
</reference>
<proteinExistence type="inferred from homology"/>
<sequence>MGLGDNSGLVPRFCDEMFSTALKKSQRHKHVSYHIQVSYFEIYNEKIHDLLTSNAQNPSASVADDASAKPNLRVREHPDDGPYVDGLSNFIVASFSDVQAWLKVGNRQRATAATGMNDKSSRSHSVFTITMTETTIEDLEGEKHETVKRSLINLVDLAGSERLSKSSTTGQRMKEGASINTSLLTLGKVISALSARSKLSGKRKKQLFIPYRDSTLTWILRESLGGNSRTAMIATVSP</sequence>
<evidence type="ECO:0000256" key="1">
    <source>
        <dbReference type="ARBA" id="ARBA00022741"/>
    </source>
</evidence>
<dbReference type="GeneTree" id="ENSGT00940000156834"/>
<evidence type="ECO:0000259" key="4">
    <source>
        <dbReference type="PROSITE" id="PS50067"/>
    </source>
</evidence>
<dbReference type="Gene3D" id="3.40.850.10">
    <property type="entry name" value="Kinesin motor domain"/>
    <property type="match status" value="1"/>
</dbReference>
<dbReference type="InterPro" id="IPR001752">
    <property type="entry name" value="Kinesin_motor_dom"/>
</dbReference>
<name>H2ZIV3_CIOSA</name>
<protein>
    <recommendedName>
        <fullName evidence="4">Kinesin motor domain-containing protein</fullName>
    </recommendedName>
</protein>
<dbReference type="Ensembl" id="ENSCSAVT00000017710.1">
    <property type="protein sequence ID" value="ENSCSAVP00000017519.1"/>
    <property type="gene ID" value="ENSCSAVG00000010315.1"/>
</dbReference>
<evidence type="ECO:0000256" key="3">
    <source>
        <dbReference type="PROSITE-ProRule" id="PRU00283"/>
    </source>
</evidence>
<keyword evidence="6" id="KW-1185">Reference proteome</keyword>
<dbReference type="PANTHER" id="PTHR47117:SF5">
    <property type="entry name" value="KINESIN-LIKE PROTEIN KIF14"/>
    <property type="match status" value="1"/>
</dbReference>
<comment type="similarity">
    <text evidence="3">Belongs to the TRAFAC class myosin-kinesin ATPase superfamily. Kinesin family.</text>
</comment>
<dbReference type="PRINTS" id="PR00380">
    <property type="entry name" value="KINESINHEAVY"/>
</dbReference>
<dbReference type="SMART" id="SM00129">
    <property type="entry name" value="KISc"/>
    <property type="match status" value="1"/>
</dbReference>
<dbReference type="GO" id="GO:0007018">
    <property type="term" value="P:microtubule-based movement"/>
    <property type="evidence" value="ECO:0007669"/>
    <property type="project" value="InterPro"/>
</dbReference>
<dbReference type="GO" id="GO:0003777">
    <property type="term" value="F:microtubule motor activity"/>
    <property type="evidence" value="ECO:0007669"/>
    <property type="project" value="InterPro"/>
</dbReference>
<evidence type="ECO:0000313" key="5">
    <source>
        <dbReference type="Ensembl" id="ENSCSAVP00000017519.1"/>
    </source>
</evidence>
<dbReference type="GO" id="GO:0005524">
    <property type="term" value="F:ATP binding"/>
    <property type="evidence" value="ECO:0007669"/>
    <property type="project" value="UniProtKB-KW"/>
</dbReference>
<feature type="domain" description="Kinesin motor" evidence="4">
    <location>
        <begin position="1"/>
        <end position="238"/>
    </location>
</feature>
<evidence type="ECO:0000313" key="6">
    <source>
        <dbReference type="Proteomes" id="UP000007875"/>
    </source>
</evidence>
<dbReference type="InterPro" id="IPR036961">
    <property type="entry name" value="Kinesin_motor_dom_sf"/>
</dbReference>
<evidence type="ECO:0000256" key="2">
    <source>
        <dbReference type="ARBA" id="ARBA00022840"/>
    </source>
</evidence>
<dbReference type="PANTHER" id="PTHR47117">
    <property type="entry name" value="STAR-RELATED LIPID TRANSFER PROTEIN 9"/>
    <property type="match status" value="1"/>
</dbReference>
<dbReference type="SUPFAM" id="SSF52540">
    <property type="entry name" value="P-loop containing nucleoside triphosphate hydrolases"/>
    <property type="match status" value="1"/>
</dbReference>
<keyword evidence="1" id="KW-0547">Nucleotide-binding</keyword>
<dbReference type="InterPro" id="IPR027417">
    <property type="entry name" value="P-loop_NTPase"/>
</dbReference>
<dbReference type="GO" id="GO:0008017">
    <property type="term" value="F:microtubule binding"/>
    <property type="evidence" value="ECO:0007669"/>
    <property type="project" value="InterPro"/>
</dbReference>
<keyword evidence="2" id="KW-0067">ATP-binding</keyword>
<dbReference type="PROSITE" id="PS50067">
    <property type="entry name" value="KINESIN_MOTOR_2"/>
    <property type="match status" value="1"/>
</dbReference>
<dbReference type="Pfam" id="PF00225">
    <property type="entry name" value="Kinesin"/>
    <property type="match status" value="1"/>
</dbReference>
<reference evidence="6" key="1">
    <citation type="submission" date="2003-08" db="EMBL/GenBank/DDBJ databases">
        <authorList>
            <person name="Birren B."/>
            <person name="Nusbaum C."/>
            <person name="Abebe A."/>
            <person name="Abouelleil A."/>
            <person name="Adekoya E."/>
            <person name="Ait-zahra M."/>
            <person name="Allen N."/>
            <person name="Allen T."/>
            <person name="An P."/>
            <person name="Anderson M."/>
            <person name="Anderson S."/>
            <person name="Arachchi H."/>
            <person name="Armbruster J."/>
            <person name="Bachantsang P."/>
            <person name="Baldwin J."/>
            <person name="Barry A."/>
            <person name="Bayul T."/>
            <person name="Blitshsteyn B."/>
            <person name="Bloom T."/>
            <person name="Blye J."/>
            <person name="Boguslavskiy L."/>
            <person name="Borowsky M."/>
            <person name="Boukhgalter B."/>
            <person name="Brunache A."/>
            <person name="Butler J."/>
            <person name="Calixte N."/>
            <person name="Calvo S."/>
            <person name="Camarata J."/>
            <person name="Campo K."/>
            <person name="Chang J."/>
            <person name="Cheshatsang Y."/>
            <person name="Citroen M."/>
            <person name="Collymore A."/>
            <person name="Considine T."/>
            <person name="Cook A."/>
            <person name="Cooke P."/>
            <person name="Corum B."/>
            <person name="Cuomo C."/>
            <person name="David R."/>
            <person name="Dawoe T."/>
            <person name="Degray S."/>
            <person name="Dodge S."/>
            <person name="Dooley K."/>
            <person name="Dorje P."/>
            <person name="Dorjee K."/>
            <person name="Dorris L."/>
            <person name="Duffey N."/>
            <person name="Dupes A."/>
            <person name="Elkins T."/>
            <person name="Engels R."/>
            <person name="Erickson J."/>
            <person name="Farina A."/>
            <person name="Faro S."/>
            <person name="Ferreira P."/>
            <person name="Fischer H."/>
            <person name="Fitzgerald M."/>
            <person name="Foley K."/>
            <person name="Gage D."/>
            <person name="Galagan J."/>
            <person name="Gearin G."/>
            <person name="Gnerre S."/>
            <person name="Gnirke A."/>
            <person name="Goyette A."/>
            <person name="Graham J."/>
            <person name="Grandbois E."/>
            <person name="Gyaltsen K."/>
            <person name="Hafez N."/>
            <person name="Hagopian D."/>
            <person name="Hagos B."/>
            <person name="Hall J."/>
            <person name="Hatcher B."/>
            <person name="Heller A."/>
            <person name="Higgins H."/>
            <person name="Honan T."/>
            <person name="Horn A."/>
            <person name="Houde N."/>
            <person name="Hughes L."/>
            <person name="Hulme W."/>
            <person name="Husby E."/>
            <person name="Iliev I."/>
            <person name="Jaffe D."/>
            <person name="Jones C."/>
            <person name="Kamal M."/>
            <person name="Kamat A."/>
            <person name="Kamvysselis M."/>
            <person name="Karlsson E."/>
            <person name="Kells C."/>
            <person name="Kieu A."/>
            <person name="Kisner P."/>
            <person name="Kodira C."/>
            <person name="Kulbokas E."/>
            <person name="Labutti K."/>
            <person name="Lama D."/>
            <person name="Landers T."/>
            <person name="Leger J."/>
            <person name="Levine S."/>
            <person name="Lewis D."/>
            <person name="Lewis T."/>
            <person name="Lindblad-toh K."/>
            <person name="Liu X."/>
            <person name="Lokyitsang T."/>
            <person name="Lokyitsang Y."/>
            <person name="Lucien O."/>
            <person name="Lui A."/>
            <person name="Ma L.J."/>
            <person name="Mabbitt R."/>
            <person name="Macdonald J."/>
            <person name="Maclean C."/>
            <person name="Major J."/>
            <person name="Manning J."/>
            <person name="Marabella R."/>
            <person name="Maru K."/>
            <person name="Matthews C."/>
            <person name="Mauceli E."/>
            <person name="Mccarthy M."/>
            <person name="Mcdonough S."/>
            <person name="Mcghee T."/>
            <person name="Meldrim J."/>
            <person name="Meneus L."/>
            <person name="Mesirov J."/>
            <person name="Mihalev A."/>
            <person name="Mihova T."/>
            <person name="Mikkelsen T."/>
            <person name="Mlenga V."/>
            <person name="Moru K."/>
            <person name="Mozes J."/>
            <person name="Mulrain L."/>
            <person name="Munson G."/>
            <person name="Naylor J."/>
            <person name="Newes C."/>
            <person name="Nguyen C."/>
            <person name="Nguyen N."/>
            <person name="Nguyen T."/>
            <person name="Nicol R."/>
            <person name="Nielsen C."/>
            <person name="Nizzari M."/>
            <person name="Norbu C."/>
            <person name="Norbu N."/>
            <person name="O'donnell P."/>
            <person name="Okoawo O."/>
            <person name="O'leary S."/>
            <person name="Omotosho B."/>
            <person name="O'neill K."/>
            <person name="Osman S."/>
            <person name="Parker S."/>
            <person name="Perrin D."/>
            <person name="Phunkhang P."/>
            <person name="Piqani B."/>
            <person name="Purcell S."/>
            <person name="Rachupka T."/>
            <person name="Ramasamy U."/>
            <person name="Rameau R."/>
            <person name="Ray V."/>
            <person name="Raymond C."/>
            <person name="Retta R."/>
            <person name="Richardson S."/>
            <person name="Rise C."/>
            <person name="Rodriguez J."/>
            <person name="Rogers J."/>
            <person name="Rogov P."/>
            <person name="Rutman M."/>
            <person name="Schupbach R."/>
            <person name="Seaman C."/>
            <person name="Settipalli S."/>
            <person name="Sharpe T."/>
            <person name="Sheridan J."/>
            <person name="Sherpa N."/>
            <person name="Shi J."/>
            <person name="Smirnov S."/>
            <person name="Smith C."/>
            <person name="Sougnez C."/>
            <person name="Spencer B."/>
            <person name="Stalker J."/>
            <person name="Stange-thomann N."/>
            <person name="Stavropoulos S."/>
            <person name="Stetson K."/>
            <person name="Stone C."/>
            <person name="Stone S."/>
            <person name="Stubbs M."/>
            <person name="Talamas J."/>
            <person name="Tchuinga P."/>
            <person name="Tenzing P."/>
            <person name="Tesfaye S."/>
            <person name="Theodore J."/>
            <person name="Thoulutsang Y."/>
            <person name="Topham K."/>
            <person name="Towey S."/>
            <person name="Tsamla T."/>
            <person name="Tsomo N."/>
            <person name="Vallee D."/>
            <person name="Vassiliev H."/>
            <person name="Venkataraman V."/>
            <person name="Vinson J."/>
            <person name="Vo A."/>
            <person name="Wade C."/>
            <person name="Wang S."/>
            <person name="Wangchuk T."/>
            <person name="Wangdi T."/>
            <person name="Whittaker C."/>
            <person name="Wilkinson J."/>
            <person name="Wu Y."/>
            <person name="Wyman D."/>
            <person name="Yadav S."/>
            <person name="Yang S."/>
            <person name="Yang X."/>
            <person name="Yeager S."/>
            <person name="Yee E."/>
            <person name="Young G."/>
            <person name="Zainoun J."/>
            <person name="Zembeck L."/>
            <person name="Zimmer A."/>
            <person name="Zody M."/>
            <person name="Lander E."/>
        </authorList>
    </citation>
    <scope>NUCLEOTIDE SEQUENCE [LARGE SCALE GENOMIC DNA]</scope>
</reference>
<dbReference type="eggNOG" id="KOG0245">
    <property type="taxonomic scope" value="Eukaryota"/>
</dbReference>
<dbReference type="Proteomes" id="UP000007875">
    <property type="component" value="Unassembled WGS sequence"/>
</dbReference>
<reference evidence="5" key="3">
    <citation type="submission" date="2025-09" db="UniProtKB">
        <authorList>
            <consortium name="Ensembl"/>
        </authorList>
    </citation>
    <scope>IDENTIFICATION</scope>
</reference>
<dbReference type="STRING" id="51511.ENSCSAVP00000017519"/>
<accession>H2ZIV3</accession>